<name>A0A747XGJ5_SALER</name>
<sequence length="183" mass="19927">MTDMQPVSAGMMATETQVKDDEGQTGEALWMAMLAQWIDRHPLAIIQKWMVMYGLRHALPENDNARRLATDILYWLDGPDDALRWAIFDQLETVGYESFIGGLGASVFLSGSLTPEGQPAVYPPDGVVTELLLSGAKLLVVSVSADGDFLKGVRRLLSERPDGVAFRQDAIPGGKNNGYTTGL</sequence>
<evidence type="ECO:0000313" key="1">
    <source>
        <dbReference type="EMBL" id="HAF4697586.1"/>
    </source>
</evidence>
<dbReference type="AlphaFoldDB" id="A0A747XGJ5"/>
<accession>A0A747XGJ5</accession>
<comment type="caution">
    <text evidence="1">The sequence shown here is derived from an EMBL/GenBank/DDBJ whole genome shotgun (WGS) entry which is preliminary data.</text>
</comment>
<gene>
    <name evidence="1" type="ORF">G8O00_000942</name>
</gene>
<reference evidence="1" key="2">
    <citation type="submission" date="2020-02" db="EMBL/GenBank/DDBJ databases">
        <authorList>
            <consortium name="NCBI Pathogen Detection Project"/>
        </authorList>
    </citation>
    <scope>NUCLEOTIDE SEQUENCE</scope>
    <source>
        <strain evidence="1">MA.CK_98/00011163</strain>
    </source>
</reference>
<dbReference type="EMBL" id="DAAVHS010000002">
    <property type="protein sequence ID" value="HAF4697586.1"/>
    <property type="molecule type" value="Genomic_DNA"/>
</dbReference>
<protein>
    <submittedName>
        <fullName evidence="1">Uncharacterized protein</fullName>
    </submittedName>
</protein>
<dbReference type="InterPro" id="IPR053855">
    <property type="entry name" value="DUF6931"/>
</dbReference>
<reference evidence="1" key="1">
    <citation type="journal article" date="2018" name="Genome Biol.">
        <title>SKESA: strategic k-mer extension for scrupulous assemblies.</title>
        <authorList>
            <person name="Souvorov A."/>
            <person name="Agarwala R."/>
            <person name="Lipman D.J."/>
        </authorList>
    </citation>
    <scope>NUCLEOTIDE SEQUENCE</scope>
    <source>
        <strain evidence="1">MA.CK_98/00011163</strain>
    </source>
</reference>
<dbReference type="Pfam" id="PF22011">
    <property type="entry name" value="DUF6931"/>
    <property type="match status" value="1"/>
</dbReference>
<organism evidence="1">
    <name type="scientific">Salmonella enterica</name>
    <name type="common">Salmonella choleraesuis</name>
    <dbReference type="NCBI Taxonomy" id="28901"/>
    <lineage>
        <taxon>Bacteria</taxon>
        <taxon>Pseudomonadati</taxon>
        <taxon>Pseudomonadota</taxon>
        <taxon>Gammaproteobacteria</taxon>
        <taxon>Enterobacterales</taxon>
        <taxon>Enterobacteriaceae</taxon>
        <taxon>Salmonella</taxon>
    </lineage>
</organism>
<proteinExistence type="predicted"/>